<feature type="compositionally biased region" description="Polar residues" evidence="1">
    <location>
        <begin position="107"/>
        <end position="117"/>
    </location>
</feature>
<organism evidence="3 4">
    <name type="scientific">Rhodalgimonas zhirmunskyi</name>
    <dbReference type="NCBI Taxonomy" id="2964767"/>
    <lineage>
        <taxon>Bacteria</taxon>
        <taxon>Pseudomonadati</taxon>
        <taxon>Pseudomonadota</taxon>
        <taxon>Alphaproteobacteria</taxon>
        <taxon>Rhodobacterales</taxon>
        <taxon>Roseobacteraceae</taxon>
        <taxon>Rhodalgimonas</taxon>
    </lineage>
</organism>
<protein>
    <submittedName>
        <fullName evidence="3">VOC family protein</fullName>
    </submittedName>
</protein>
<feature type="domain" description="VOC" evidence="2">
    <location>
        <begin position="4"/>
        <end position="116"/>
    </location>
</feature>
<proteinExistence type="predicted"/>
<evidence type="ECO:0000259" key="2">
    <source>
        <dbReference type="PROSITE" id="PS51819"/>
    </source>
</evidence>
<keyword evidence="4" id="KW-1185">Reference proteome</keyword>
<dbReference type="InterPro" id="IPR004360">
    <property type="entry name" value="Glyas_Fos-R_dOase_dom"/>
</dbReference>
<dbReference type="Gene3D" id="3.10.180.10">
    <property type="entry name" value="2,3-Dihydroxybiphenyl 1,2-Dioxygenase, domain 1"/>
    <property type="match status" value="1"/>
</dbReference>
<dbReference type="AlphaFoldDB" id="A0AAJ1U4H0"/>
<evidence type="ECO:0000256" key="1">
    <source>
        <dbReference type="SAM" id="MobiDB-lite"/>
    </source>
</evidence>
<dbReference type="PROSITE" id="PS51819">
    <property type="entry name" value="VOC"/>
    <property type="match status" value="1"/>
</dbReference>
<dbReference type="InterPro" id="IPR029068">
    <property type="entry name" value="Glyas_Bleomycin-R_OHBP_Dase"/>
</dbReference>
<dbReference type="InterPro" id="IPR037523">
    <property type="entry name" value="VOC_core"/>
</dbReference>
<gene>
    <name evidence="3" type="ORF">NOI20_01705</name>
</gene>
<accession>A0AAJ1U4H0</accession>
<dbReference type="Proteomes" id="UP001227162">
    <property type="component" value="Unassembled WGS sequence"/>
</dbReference>
<dbReference type="Pfam" id="PF00903">
    <property type="entry name" value="Glyoxalase"/>
    <property type="match status" value="1"/>
</dbReference>
<sequence length="126" mass="13515">MTAGLGRLILYTHRLEATAAFYSRYFGYEVHRQDGDRIVELRPPASGAVLMLHPAAKGQRQGQSLVKLVFDVKDVEAFCAAAKADGLTFGPIHKAEGYLFANAKDPSGNSISVSSRAFAQGSEKAG</sequence>
<reference evidence="3" key="1">
    <citation type="submission" date="2022-07" db="EMBL/GenBank/DDBJ databases">
        <authorList>
            <person name="Otstavnykh N."/>
            <person name="Isaeva M."/>
            <person name="Bystritskaya E."/>
        </authorList>
    </citation>
    <scope>NUCLEOTIDE SEQUENCE</scope>
    <source>
        <strain evidence="3">10Alg 79</strain>
    </source>
</reference>
<dbReference type="CDD" id="cd06587">
    <property type="entry name" value="VOC"/>
    <property type="match status" value="1"/>
</dbReference>
<dbReference type="EMBL" id="JANFFA010000001">
    <property type="protein sequence ID" value="MDQ2092819.1"/>
    <property type="molecule type" value="Genomic_DNA"/>
</dbReference>
<feature type="region of interest" description="Disordered" evidence="1">
    <location>
        <begin position="105"/>
        <end position="126"/>
    </location>
</feature>
<evidence type="ECO:0000313" key="3">
    <source>
        <dbReference type="EMBL" id="MDQ2092819.1"/>
    </source>
</evidence>
<reference evidence="3" key="2">
    <citation type="submission" date="2023-04" db="EMBL/GenBank/DDBJ databases">
        <title>'Rhodoalgimonas zhirmunskyi' gen. nov., isolated from a red alga.</title>
        <authorList>
            <person name="Nedashkovskaya O.I."/>
            <person name="Otstavnykh N.Y."/>
            <person name="Bystritskaya E.P."/>
            <person name="Balabanova L.A."/>
            <person name="Isaeva M.P."/>
        </authorList>
    </citation>
    <scope>NUCLEOTIDE SEQUENCE</scope>
    <source>
        <strain evidence="3">10Alg 79</strain>
    </source>
</reference>
<name>A0AAJ1U4H0_9RHOB</name>
<dbReference type="RefSeq" id="WP_317624435.1">
    <property type="nucleotide sequence ID" value="NZ_JANFFA010000001.1"/>
</dbReference>
<comment type="caution">
    <text evidence="3">The sequence shown here is derived from an EMBL/GenBank/DDBJ whole genome shotgun (WGS) entry which is preliminary data.</text>
</comment>
<dbReference type="SUPFAM" id="SSF54593">
    <property type="entry name" value="Glyoxalase/Bleomycin resistance protein/Dihydroxybiphenyl dioxygenase"/>
    <property type="match status" value="1"/>
</dbReference>
<evidence type="ECO:0000313" key="4">
    <source>
        <dbReference type="Proteomes" id="UP001227162"/>
    </source>
</evidence>